<proteinExistence type="predicted"/>
<dbReference type="Proteomes" id="UP000018291">
    <property type="component" value="Unassembled WGS sequence"/>
</dbReference>
<organism evidence="2 3">
    <name type="scientific">Candidatus Neomicrothrix parvicella RN1</name>
    <dbReference type="NCBI Taxonomy" id="1229780"/>
    <lineage>
        <taxon>Bacteria</taxon>
        <taxon>Bacillati</taxon>
        <taxon>Actinomycetota</taxon>
        <taxon>Acidimicrobiia</taxon>
        <taxon>Acidimicrobiales</taxon>
        <taxon>Microthrixaceae</taxon>
        <taxon>Candidatus Neomicrothrix</taxon>
    </lineage>
</organism>
<name>R4Z007_9ACTN</name>
<feature type="compositionally biased region" description="Low complexity" evidence="1">
    <location>
        <begin position="23"/>
        <end position="34"/>
    </location>
</feature>
<keyword evidence="3" id="KW-1185">Reference proteome</keyword>
<dbReference type="HOGENOM" id="CLU_2552018_0_0_11"/>
<dbReference type="AlphaFoldDB" id="R4Z007"/>
<feature type="region of interest" description="Disordered" evidence="1">
    <location>
        <begin position="21"/>
        <end position="46"/>
    </location>
</feature>
<evidence type="ECO:0000313" key="3">
    <source>
        <dbReference type="Proteomes" id="UP000018291"/>
    </source>
</evidence>
<accession>R4Z007</accession>
<protein>
    <submittedName>
        <fullName evidence="2">Uncharacterized protein</fullName>
    </submittedName>
</protein>
<evidence type="ECO:0000256" key="1">
    <source>
        <dbReference type="SAM" id="MobiDB-lite"/>
    </source>
</evidence>
<comment type="caution">
    <text evidence="2">The sequence shown here is derived from an EMBL/GenBank/DDBJ whole genome shotgun (WGS) entry which is preliminary data.</text>
</comment>
<dbReference type="EMBL" id="CANL01000029">
    <property type="protein sequence ID" value="CCM64229.1"/>
    <property type="molecule type" value="Genomic_DNA"/>
</dbReference>
<sequence length="82" mass="8615">MTINVEDRLRRDLGPVADLLATSGSDDVVSPSSSREATQSGRNAVPSRVEAPVNLTAPIAIATTPRIPSWCVAVPTRGSMEV</sequence>
<reference evidence="2 3" key="1">
    <citation type="journal article" date="2013" name="ISME J.">
        <title>Metabolic model for the filamentous 'Candidatus Microthrix parvicella' based on genomic and metagenomic analyses.</title>
        <authorList>
            <person name="Jon McIlroy S."/>
            <person name="Kristiansen R."/>
            <person name="Albertsen M."/>
            <person name="Michael Karst S."/>
            <person name="Rossetti S."/>
            <person name="Lund Nielsen J."/>
            <person name="Tandoi V."/>
            <person name="James Seviour R."/>
            <person name="Nielsen P.H."/>
        </authorList>
    </citation>
    <scope>NUCLEOTIDE SEQUENCE [LARGE SCALE GENOMIC DNA]</scope>
    <source>
        <strain evidence="2 3">RN1</strain>
    </source>
</reference>
<evidence type="ECO:0000313" key="2">
    <source>
        <dbReference type="EMBL" id="CCM64229.1"/>
    </source>
</evidence>
<dbReference type="STRING" id="1229780.BN381_350089"/>
<gene>
    <name evidence="2" type="ORF">BN381_350089</name>
</gene>